<sequence length="73" mass="8554">MNLLKELTEARYAQDKRLPLKLAKLFKSYFELEDELDDTGYGEWYPLDGITARWDDDEPGYNEVHSISGPDDR</sequence>
<gene>
    <name evidence="1" type="ORF">LCGC14_2109030</name>
</gene>
<feature type="non-terminal residue" evidence="1">
    <location>
        <position position="73"/>
    </location>
</feature>
<reference evidence="1" key="1">
    <citation type="journal article" date="2015" name="Nature">
        <title>Complex archaea that bridge the gap between prokaryotes and eukaryotes.</title>
        <authorList>
            <person name="Spang A."/>
            <person name="Saw J.H."/>
            <person name="Jorgensen S.L."/>
            <person name="Zaremba-Niedzwiedzka K."/>
            <person name="Martijn J."/>
            <person name="Lind A.E."/>
            <person name="van Eijk R."/>
            <person name="Schleper C."/>
            <person name="Guy L."/>
            <person name="Ettema T.J."/>
        </authorList>
    </citation>
    <scope>NUCLEOTIDE SEQUENCE</scope>
</reference>
<comment type="caution">
    <text evidence="1">The sequence shown here is derived from an EMBL/GenBank/DDBJ whole genome shotgun (WGS) entry which is preliminary data.</text>
</comment>
<organism evidence="1">
    <name type="scientific">marine sediment metagenome</name>
    <dbReference type="NCBI Taxonomy" id="412755"/>
    <lineage>
        <taxon>unclassified sequences</taxon>
        <taxon>metagenomes</taxon>
        <taxon>ecological metagenomes</taxon>
    </lineage>
</organism>
<protein>
    <submittedName>
        <fullName evidence="1">Uncharacterized protein</fullName>
    </submittedName>
</protein>
<accession>A0A0F9GKT7</accession>
<name>A0A0F9GKT7_9ZZZZ</name>
<proteinExistence type="predicted"/>
<evidence type="ECO:0000313" key="1">
    <source>
        <dbReference type="EMBL" id="KKL70030.1"/>
    </source>
</evidence>
<dbReference type="AlphaFoldDB" id="A0A0F9GKT7"/>
<dbReference type="EMBL" id="LAZR01026016">
    <property type="protein sequence ID" value="KKL70030.1"/>
    <property type="molecule type" value="Genomic_DNA"/>
</dbReference>